<keyword evidence="12" id="KW-0732">Signal</keyword>
<dbReference type="PROSITE" id="PS52035">
    <property type="entry name" value="PEPTIDASE_M14"/>
    <property type="match status" value="2"/>
</dbReference>
<evidence type="ECO:0000256" key="5">
    <source>
        <dbReference type="ARBA" id="ARBA00022723"/>
    </source>
</evidence>
<evidence type="ECO:0000256" key="8">
    <source>
        <dbReference type="ARBA" id="ARBA00023180"/>
    </source>
</evidence>
<evidence type="ECO:0000256" key="4">
    <source>
        <dbReference type="ARBA" id="ARBA00022670"/>
    </source>
</evidence>
<reference evidence="14" key="1">
    <citation type="submission" date="2021-02" db="EMBL/GenBank/DDBJ databases">
        <authorList>
            <person name="Nowell W R."/>
        </authorList>
    </citation>
    <scope>NUCLEOTIDE SEQUENCE</scope>
</reference>
<feature type="chain" id="PRO_5032382135" description="Peptidase M14 domain-containing protein" evidence="12">
    <location>
        <begin position="20"/>
        <end position="1012"/>
    </location>
</feature>
<evidence type="ECO:0000256" key="2">
    <source>
        <dbReference type="ARBA" id="ARBA00005988"/>
    </source>
</evidence>
<gene>
    <name evidence="14" type="ORF">QVE165_LOCUS13081</name>
</gene>
<feature type="transmembrane region" description="Helical" evidence="11">
    <location>
        <begin position="925"/>
        <end position="948"/>
    </location>
</feature>
<keyword evidence="11" id="KW-0472">Membrane</keyword>
<evidence type="ECO:0000256" key="7">
    <source>
        <dbReference type="ARBA" id="ARBA00022833"/>
    </source>
</evidence>
<organism evidence="14 15">
    <name type="scientific">Adineta steineri</name>
    <dbReference type="NCBI Taxonomy" id="433720"/>
    <lineage>
        <taxon>Eukaryota</taxon>
        <taxon>Metazoa</taxon>
        <taxon>Spiralia</taxon>
        <taxon>Gnathifera</taxon>
        <taxon>Rotifera</taxon>
        <taxon>Eurotatoria</taxon>
        <taxon>Bdelloidea</taxon>
        <taxon>Adinetida</taxon>
        <taxon>Adinetidae</taxon>
        <taxon>Adineta</taxon>
    </lineage>
</organism>
<keyword evidence="3" id="KW-0121">Carboxypeptidase</keyword>
<comment type="similarity">
    <text evidence="2 9">Belongs to the peptidase M14 family.</text>
</comment>
<dbReference type="PANTHER" id="PTHR11532:SF62">
    <property type="entry name" value="CARBOXYPEPTIDASE D"/>
    <property type="match status" value="1"/>
</dbReference>
<comment type="cofactor">
    <cofactor evidence="1">
        <name>Zn(2+)</name>
        <dbReference type="ChEBI" id="CHEBI:29105"/>
    </cofactor>
</comment>
<accession>A0A814E509</accession>
<evidence type="ECO:0000256" key="6">
    <source>
        <dbReference type="ARBA" id="ARBA00022801"/>
    </source>
</evidence>
<evidence type="ECO:0000256" key="10">
    <source>
        <dbReference type="SAM" id="MobiDB-lite"/>
    </source>
</evidence>
<dbReference type="Pfam" id="PF00246">
    <property type="entry name" value="Peptidase_M14"/>
    <property type="match status" value="2"/>
</dbReference>
<dbReference type="InterPro" id="IPR057246">
    <property type="entry name" value="CARBOXYPEPT_ZN_1"/>
</dbReference>
<evidence type="ECO:0000256" key="3">
    <source>
        <dbReference type="ARBA" id="ARBA00022645"/>
    </source>
</evidence>
<dbReference type="OrthoDB" id="10249045at2759"/>
<dbReference type="SMART" id="SM00631">
    <property type="entry name" value="Zn_pept"/>
    <property type="match status" value="2"/>
</dbReference>
<dbReference type="PROSITE" id="PS00132">
    <property type="entry name" value="CARBOXYPEPT_ZN_1"/>
    <property type="match status" value="1"/>
</dbReference>
<keyword evidence="4" id="KW-0645">Protease</keyword>
<feature type="signal peptide" evidence="12">
    <location>
        <begin position="1"/>
        <end position="19"/>
    </location>
</feature>
<evidence type="ECO:0000256" key="1">
    <source>
        <dbReference type="ARBA" id="ARBA00001947"/>
    </source>
</evidence>
<dbReference type="Gene3D" id="2.60.40.1120">
    <property type="entry name" value="Carboxypeptidase-like, regulatory domain"/>
    <property type="match status" value="2"/>
</dbReference>
<feature type="region of interest" description="Disordered" evidence="10">
    <location>
        <begin position="980"/>
        <end position="1012"/>
    </location>
</feature>
<protein>
    <recommendedName>
        <fullName evidence="13">Peptidase M14 domain-containing protein</fullName>
    </recommendedName>
</protein>
<dbReference type="InterPro" id="IPR008969">
    <property type="entry name" value="CarboxyPept-like_regulatory"/>
</dbReference>
<keyword evidence="11" id="KW-1133">Transmembrane helix</keyword>
<evidence type="ECO:0000256" key="11">
    <source>
        <dbReference type="SAM" id="Phobius"/>
    </source>
</evidence>
<dbReference type="InterPro" id="IPR057247">
    <property type="entry name" value="CARBOXYPEPT_ZN_2"/>
</dbReference>
<dbReference type="GO" id="GO:0016485">
    <property type="term" value="P:protein processing"/>
    <property type="evidence" value="ECO:0007669"/>
    <property type="project" value="TreeGrafter"/>
</dbReference>
<dbReference type="Pfam" id="PF13620">
    <property type="entry name" value="CarboxypepD_reg"/>
    <property type="match status" value="1"/>
</dbReference>
<keyword evidence="7" id="KW-0862">Zinc</keyword>
<dbReference type="GO" id="GO:0004181">
    <property type="term" value="F:metallocarboxypeptidase activity"/>
    <property type="evidence" value="ECO:0007669"/>
    <property type="project" value="InterPro"/>
</dbReference>
<dbReference type="Proteomes" id="UP000663832">
    <property type="component" value="Unassembled WGS sequence"/>
</dbReference>
<dbReference type="GO" id="GO:0008270">
    <property type="term" value="F:zinc ion binding"/>
    <property type="evidence" value="ECO:0007669"/>
    <property type="project" value="InterPro"/>
</dbReference>
<dbReference type="PRINTS" id="PR00765">
    <property type="entry name" value="CRBOXYPTASEA"/>
</dbReference>
<dbReference type="CDD" id="cd03858">
    <property type="entry name" value="M14_CP_N-E_like"/>
    <property type="match status" value="1"/>
</dbReference>
<feature type="compositionally biased region" description="Polar residues" evidence="10">
    <location>
        <begin position="1000"/>
        <end position="1012"/>
    </location>
</feature>
<sequence>MYIYLSLITILICSSSILCQRSSPLQVEKDTAVYDLLQNYHHYTELDRLLNQWAANYSKIAEVFSVGKSFTGRDLLTMHMTSPLTTDIEKEQDENQLLKPKFKWIANMHGDETIGREMMIALIYHLLLNSQSNTRIARLLSTTDIYIMPSMNPDGFESSAEGVCDSRSLHGRGNTKNIDLNRDFPSPFTPLKQWKNGSTADLFYGRQPETIAVMKWILKENFVLSANLHGGSVVASYPYDETAYHTANTYGESPDDSLFRYIARTYATKHLTMSKSDGCGEKFAEGITNGAKWYDVPGGMQDFNYLHSNAFEITLELSCCKYPSAGDGTLKTEWDNNREALLAYMEMSHLGVKGFIRDAETRTGISGALIQAEGILHPIRSVKHGAYWRLLLPGLHNITITAAGYLPQTKFNVNVTNENSTSALRLDFNLQPIAHNTSSSTTTTKDVSSTNDVYNLLSNYADKLMNNSRDDVLKALVDPQYKPVYHNYQSMVEKLKELNNKYPNITSLYTIGKSNEQRDLWVMIVSDQPLTHEPGEPEVKYIGNIHGDESVGRECLILFIEYLCINYGQNEYITHLVNNVRIHIMPTMNPDGFEYEYKQTVHAQGIHAPGQGRLNANKIDLNRNFPKIELEHVTNENQNDIAIPKQNVDNGGYRLDKLTNSEQHLEPEVRAAMHWSIIYPFVLSGNLHGGALVANYPYDNRVVDSSTKESKSPDDKTFQMLAKAYSHAHPKMYKGDSCIKFNDGITNGAAWYVVDGGMQDWSYAYTSDMEVTIELGCTKYPDEADLKSYWDDNKGALLAYITQVVHGIRGFAFDSKTKIPLSGVVIHVHGNQHNVTTYRDGDFFRLITPGVYDITAERIGYQSETKQNILVGSQSSTYVEFKLKRKDSSNDSDKQGPFSTFVDSTSTNIKTIYRQVKEFVLYRTLFLIISGICALVLAIIFAMVVIYLKCCQGSTSRSHTGFQRYEPLVQDENDLPRIERVQGRKNHPMASDSDDEDNETLFSSKMNKSMIP</sequence>
<dbReference type="InterPro" id="IPR050753">
    <property type="entry name" value="Peptidase_M14_domain"/>
</dbReference>
<keyword evidence="8" id="KW-0325">Glycoprotein</keyword>
<evidence type="ECO:0000256" key="9">
    <source>
        <dbReference type="PROSITE-ProRule" id="PRU01379"/>
    </source>
</evidence>
<dbReference type="SUPFAM" id="SSF49464">
    <property type="entry name" value="Carboxypeptidase regulatory domain-like"/>
    <property type="match status" value="2"/>
</dbReference>
<feature type="domain" description="Peptidase M14" evidence="13">
    <location>
        <begin position="39"/>
        <end position="348"/>
    </location>
</feature>
<dbReference type="EMBL" id="CAJNOM010000066">
    <property type="protein sequence ID" value="CAF0966130.1"/>
    <property type="molecule type" value="Genomic_DNA"/>
</dbReference>
<feature type="active site" description="Proton donor/acceptor" evidence="9">
    <location>
        <position position="774"/>
    </location>
</feature>
<keyword evidence="11" id="KW-0812">Transmembrane</keyword>
<dbReference type="PANTHER" id="PTHR11532">
    <property type="entry name" value="PROTEASE M14 CARBOXYPEPTIDASE"/>
    <property type="match status" value="1"/>
</dbReference>
<dbReference type="Gene3D" id="3.40.630.10">
    <property type="entry name" value="Zn peptidases"/>
    <property type="match status" value="2"/>
</dbReference>
<dbReference type="FunFam" id="3.40.630.10:FF:000020">
    <property type="entry name" value="Carboxypeptidase D"/>
    <property type="match status" value="2"/>
</dbReference>
<feature type="domain" description="Peptidase M14" evidence="13">
    <location>
        <begin position="484"/>
        <end position="804"/>
    </location>
</feature>
<evidence type="ECO:0000256" key="12">
    <source>
        <dbReference type="SAM" id="SignalP"/>
    </source>
</evidence>
<dbReference type="InterPro" id="IPR000834">
    <property type="entry name" value="Peptidase_M14"/>
</dbReference>
<evidence type="ECO:0000259" key="13">
    <source>
        <dbReference type="PROSITE" id="PS52035"/>
    </source>
</evidence>
<keyword evidence="15" id="KW-1185">Reference proteome</keyword>
<dbReference type="AlphaFoldDB" id="A0A814E509"/>
<keyword evidence="6" id="KW-0378">Hydrolase</keyword>
<feature type="active site" description="Proton donor/acceptor" evidence="9">
    <location>
        <position position="316"/>
    </location>
</feature>
<dbReference type="CDD" id="cd11308">
    <property type="entry name" value="Peptidase_M14NE-CP-C_like"/>
    <property type="match status" value="2"/>
</dbReference>
<dbReference type="GO" id="GO:0006518">
    <property type="term" value="P:peptide metabolic process"/>
    <property type="evidence" value="ECO:0007669"/>
    <property type="project" value="TreeGrafter"/>
</dbReference>
<dbReference type="GO" id="GO:0005615">
    <property type="term" value="C:extracellular space"/>
    <property type="evidence" value="ECO:0007669"/>
    <property type="project" value="TreeGrafter"/>
</dbReference>
<dbReference type="PROSITE" id="PS00133">
    <property type="entry name" value="CARBOXYPEPT_ZN_2"/>
    <property type="match status" value="2"/>
</dbReference>
<dbReference type="SUPFAM" id="SSF53187">
    <property type="entry name" value="Zn-dependent exopeptidases"/>
    <property type="match status" value="2"/>
</dbReference>
<proteinExistence type="inferred from homology"/>
<comment type="caution">
    <text evidence="14">The sequence shown here is derived from an EMBL/GenBank/DDBJ whole genome shotgun (WGS) entry which is preliminary data.</text>
</comment>
<name>A0A814E509_9BILA</name>
<evidence type="ECO:0000313" key="15">
    <source>
        <dbReference type="Proteomes" id="UP000663832"/>
    </source>
</evidence>
<keyword evidence="5" id="KW-0479">Metal-binding</keyword>
<evidence type="ECO:0000313" key="14">
    <source>
        <dbReference type="EMBL" id="CAF0966130.1"/>
    </source>
</evidence>